<reference evidence="1 2" key="1">
    <citation type="submission" date="2020-10" db="EMBL/GenBank/DDBJ databases">
        <title>Degradation of 1,4-Dioxane by Xanthobacter sp. YN2, via a Novel Group-2 Soluble Di-Iron Monooxygenase.</title>
        <authorList>
            <person name="Ma F."/>
            <person name="Wang Y."/>
            <person name="Yang J."/>
            <person name="Guo H."/>
            <person name="Su D."/>
            <person name="Yu L."/>
        </authorList>
    </citation>
    <scope>NUCLEOTIDE SEQUENCE [LARGE SCALE GENOMIC DNA]</scope>
    <source>
        <strain evidence="1 2">YN2</strain>
    </source>
</reference>
<dbReference type="RefSeq" id="WP_203195648.1">
    <property type="nucleotide sequence ID" value="NZ_CP063362.1"/>
</dbReference>
<dbReference type="AlphaFoldDB" id="A0A974PTC1"/>
<dbReference type="Pfam" id="PF14384">
    <property type="entry name" value="BrnA_antitoxin"/>
    <property type="match status" value="1"/>
</dbReference>
<dbReference type="Proteomes" id="UP000596427">
    <property type="component" value="Chromosome"/>
</dbReference>
<evidence type="ECO:0000313" key="2">
    <source>
        <dbReference type="Proteomes" id="UP000596427"/>
    </source>
</evidence>
<evidence type="ECO:0000313" key="1">
    <source>
        <dbReference type="EMBL" id="QRG08735.1"/>
    </source>
</evidence>
<dbReference type="EMBL" id="CP063362">
    <property type="protein sequence ID" value="QRG08735.1"/>
    <property type="molecule type" value="Genomic_DNA"/>
</dbReference>
<keyword evidence="2" id="KW-1185">Reference proteome</keyword>
<protein>
    <submittedName>
        <fullName evidence="1">BrnA antitoxin family protein</fullName>
    </submittedName>
</protein>
<dbReference type="KEGG" id="xdi:EZH22_10875"/>
<accession>A0A974PTC1</accession>
<sequence length="96" mass="10888">MSDPHIKRASLAEIRKMKEKVELFHDPNAPEGESLGPDFWAGATLEAPKKPRSVHLKLDPDVFDFFFEEAKGKGHLTRMQNVLKAYVNAKTAKRRA</sequence>
<gene>
    <name evidence="1" type="ORF">EZH22_10875</name>
</gene>
<proteinExistence type="predicted"/>
<organism evidence="1 2">
    <name type="scientific">Xanthobacter dioxanivorans</name>
    <dbReference type="NCBI Taxonomy" id="2528964"/>
    <lineage>
        <taxon>Bacteria</taxon>
        <taxon>Pseudomonadati</taxon>
        <taxon>Pseudomonadota</taxon>
        <taxon>Alphaproteobacteria</taxon>
        <taxon>Hyphomicrobiales</taxon>
        <taxon>Xanthobacteraceae</taxon>
        <taxon>Xanthobacter</taxon>
    </lineage>
</organism>
<name>A0A974PTC1_9HYPH</name>
<dbReference type="InterPro" id="IPR025528">
    <property type="entry name" value="BrnA_antitoxin"/>
</dbReference>